<proteinExistence type="predicted"/>
<comment type="caution">
    <text evidence="3">The sequence shown here is derived from an EMBL/GenBank/DDBJ whole genome shotgun (WGS) entry which is preliminary data.</text>
</comment>
<dbReference type="EMBL" id="JAGIQL010000097">
    <property type="protein sequence ID" value="MBP0460039.1"/>
    <property type="molecule type" value="Genomic_DNA"/>
</dbReference>
<evidence type="ECO:0000313" key="4">
    <source>
        <dbReference type="Proteomes" id="UP000670475"/>
    </source>
</evidence>
<feature type="compositionally biased region" description="Low complexity" evidence="1">
    <location>
        <begin position="216"/>
        <end position="226"/>
    </location>
</feature>
<feature type="domain" description="PPM-type phosphatase" evidence="2">
    <location>
        <begin position="67"/>
        <end position="211"/>
    </location>
</feature>
<organism evidence="3 4">
    <name type="scientific">Streptomyces montanisoli</name>
    <dbReference type="NCBI Taxonomy" id="2798581"/>
    <lineage>
        <taxon>Bacteria</taxon>
        <taxon>Bacillati</taxon>
        <taxon>Actinomycetota</taxon>
        <taxon>Actinomycetes</taxon>
        <taxon>Kitasatosporales</taxon>
        <taxon>Streptomycetaceae</taxon>
        <taxon>Streptomyces</taxon>
    </lineage>
</organism>
<dbReference type="AlphaFoldDB" id="A0A940MF09"/>
<dbReference type="Proteomes" id="UP000670475">
    <property type="component" value="Unassembled WGS sequence"/>
</dbReference>
<feature type="region of interest" description="Disordered" evidence="1">
    <location>
        <begin position="215"/>
        <end position="242"/>
    </location>
</feature>
<dbReference type="SUPFAM" id="SSF81606">
    <property type="entry name" value="PP2C-like"/>
    <property type="match status" value="1"/>
</dbReference>
<dbReference type="InterPro" id="IPR001932">
    <property type="entry name" value="PPM-type_phosphatase-like_dom"/>
</dbReference>
<keyword evidence="4" id="KW-1185">Reference proteome</keyword>
<evidence type="ECO:0000313" key="3">
    <source>
        <dbReference type="EMBL" id="MBP0460039.1"/>
    </source>
</evidence>
<evidence type="ECO:0000256" key="1">
    <source>
        <dbReference type="SAM" id="MobiDB-lite"/>
    </source>
</evidence>
<dbReference type="InterPro" id="IPR036457">
    <property type="entry name" value="PPM-type-like_dom_sf"/>
</dbReference>
<reference evidence="3" key="1">
    <citation type="submission" date="2021-03" db="EMBL/GenBank/DDBJ databases">
        <title>Whole genome sequence of Streptomyces bomunensis MMS17-BM035.</title>
        <authorList>
            <person name="Lee J.H."/>
        </authorList>
    </citation>
    <scope>NUCLEOTIDE SEQUENCE</scope>
    <source>
        <strain evidence="3">MMS17-BM035</strain>
    </source>
</reference>
<name>A0A940MF09_9ACTN</name>
<sequence length="343" mass="36225">MSPGDKPVVGGPPWPCVGFVGFRLPTYDPEPTALPLASPHEIGQLVPDSVLDGARYGTCTLRAASVRGDSARYRGEPRRDALVTARFGAGADALVLVVVATGARAAEGAHRAAADACRWIGEAVGRSHPRLAEDMKDGRTDALASGLHRLTDRTYGKLRSRAAELGLDEGAYCAAMRCLLLPADPRARLRVFFGVGTGGLFRLRDHEWEDLEPGLPTAADMAAPGAPGEGPGPDDGRWEAPDEGRLTIDLGIPQPRPPFVEGPLALPAQPFRFHAARANPGDMLLLCSDGLAEPLRGEPGLAGALSARWSSPEAPALVEFLADVQLRVKGYADDRTAAAVWEA</sequence>
<evidence type="ECO:0000259" key="2">
    <source>
        <dbReference type="Pfam" id="PF13672"/>
    </source>
</evidence>
<gene>
    <name evidence="3" type="ORF">JFN87_21440</name>
</gene>
<accession>A0A940MF09</accession>
<protein>
    <submittedName>
        <fullName evidence="3">Protein phosphatase 2C domain-containing protein</fullName>
    </submittedName>
</protein>
<dbReference type="Pfam" id="PF13672">
    <property type="entry name" value="PP2C_2"/>
    <property type="match status" value="1"/>
</dbReference>